<dbReference type="SUPFAM" id="SSF48452">
    <property type="entry name" value="TPR-like"/>
    <property type="match status" value="1"/>
</dbReference>
<organism evidence="4 5">
    <name type="scientific">Ceratodon purpureus</name>
    <name type="common">Fire moss</name>
    <name type="synonym">Dicranum purpureum</name>
    <dbReference type="NCBI Taxonomy" id="3225"/>
    <lineage>
        <taxon>Eukaryota</taxon>
        <taxon>Viridiplantae</taxon>
        <taxon>Streptophyta</taxon>
        <taxon>Embryophyta</taxon>
        <taxon>Bryophyta</taxon>
        <taxon>Bryophytina</taxon>
        <taxon>Bryopsida</taxon>
        <taxon>Dicranidae</taxon>
        <taxon>Pseudoditrichales</taxon>
        <taxon>Ditrichaceae</taxon>
        <taxon>Ceratodon</taxon>
    </lineage>
</organism>
<feature type="region of interest" description="Disordered" evidence="3">
    <location>
        <begin position="129"/>
        <end position="159"/>
    </location>
</feature>
<dbReference type="GO" id="GO:0017148">
    <property type="term" value="P:negative regulation of translation"/>
    <property type="evidence" value="ECO:0007669"/>
    <property type="project" value="TreeGrafter"/>
</dbReference>
<dbReference type="GO" id="GO:0006402">
    <property type="term" value="P:mRNA catabolic process"/>
    <property type="evidence" value="ECO:0007669"/>
    <property type="project" value="TreeGrafter"/>
</dbReference>
<evidence type="ECO:0000256" key="3">
    <source>
        <dbReference type="SAM" id="MobiDB-lite"/>
    </source>
</evidence>
<gene>
    <name evidence="4" type="ORF">KC19_7G175300</name>
</gene>
<dbReference type="InterPro" id="IPR019734">
    <property type="entry name" value="TPR_rpt"/>
</dbReference>
<dbReference type="Proteomes" id="UP000822688">
    <property type="component" value="Chromosome 7"/>
</dbReference>
<evidence type="ECO:0008006" key="6">
    <source>
        <dbReference type="Google" id="ProtNLM"/>
    </source>
</evidence>
<reference evidence="4" key="1">
    <citation type="submission" date="2020-06" db="EMBL/GenBank/DDBJ databases">
        <title>WGS assembly of Ceratodon purpureus strain R40.</title>
        <authorList>
            <person name="Carey S.B."/>
            <person name="Jenkins J."/>
            <person name="Shu S."/>
            <person name="Lovell J.T."/>
            <person name="Sreedasyam A."/>
            <person name="Maumus F."/>
            <person name="Tiley G.P."/>
            <person name="Fernandez-Pozo N."/>
            <person name="Barry K."/>
            <person name="Chen C."/>
            <person name="Wang M."/>
            <person name="Lipzen A."/>
            <person name="Daum C."/>
            <person name="Saski C.A."/>
            <person name="Payton A.C."/>
            <person name="Mcbreen J.C."/>
            <person name="Conrad R.E."/>
            <person name="Kollar L.M."/>
            <person name="Olsson S."/>
            <person name="Huttunen S."/>
            <person name="Landis J.B."/>
            <person name="Wickett N.J."/>
            <person name="Johnson M.G."/>
            <person name="Rensing S.A."/>
            <person name="Grimwood J."/>
            <person name="Schmutz J."/>
            <person name="Mcdaniel S.F."/>
        </authorList>
    </citation>
    <scope>NUCLEOTIDE SEQUENCE</scope>
    <source>
        <strain evidence="4">R40</strain>
    </source>
</reference>
<feature type="region of interest" description="Disordered" evidence="3">
    <location>
        <begin position="720"/>
        <end position="749"/>
    </location>
</feature>
<comment type="similarity">
    <text evidence="1">Belongs to the CNOT10 family.</text>
</comment>
<dbReference type="InterPro" id="IPR011990">
    <property type="entry name" value="TPR-like_helical_dom_sf"/>
</dbReference>
<dbReference type="AlphaFoldDB" id="A0A8T0H9M0"/>
<accession>A0A8T0H9M0</accession>
<dbReference type="Pfam" id="PF13374">
    <property type="entry name" value="TPR_10"/>
    <property type="match status" value="1"/>
</dbReference>
<name>A0A8T0H9M0_CERPU</name>
<feature type="region of interest" description="Disordered" evidence="3">
    <location>
        <begin position="255"/>
        <end position="276"/>
    </location>
</feature>
<dbReference type="InterPro" id="IPR039740">
    <property type="entry name" value="CNOT10"/>
</dbReference>
<keyword evidence="2" id="KW-0802">TPR repeat</keyword>
<feature type="region of interest" description="Disordered" evidence="3">
    <location>
        <begin position="603"/>
        <end position="628"/>
    </location>
</feature>
<dbReference type="PANTHER" id="PTHR12979">
    <property type="entry name" value="CCR4-NOT TRANSCRIPTION COMPLEX SUBUNIT 10"/>
    <property type="match status" value="1"/>
</dbReference>
<keyword evidence="5" id="KW-1185">Reference proteome</keyword>
<sequence length="851" mass="91050">MEGDGDSVIANTTKDPPLPLPATKDAATTHEAGGGDPAAAAAGAMVMQSAPRPQSTVAGLAKEAAQLFHARSYQGCLLILHQLQLHNDEDPKVRHNIAVAEYYRDGCTNPQKLLEVLSQVKARNEELARAAEEQLEGNSSASTSGSTNGSGGNGGLSSATRTNSADVVAYMEDYDTSIPNLNYAMMMYNLQRYADAMAVLEPLYRNIEPIDETAALRVCLLMLDITLASGQPGKAAEVLQYVEKAFGYLLPPAETPTTAPSLPSSTPSETESLMTTTEQALARTSSDEGLEDYPVTLGSLEIDSSQNLGSKTPVTLVVAAREKPIPPVDVKLLLHLYRGRLFLSARNLKVSKREIKSALNLSRENTTALLLKAQLEYSRGNYRKAIKQLTMCIGRADPGMRAMVLNNLGCIHHRMRKAQTSALYFTKALQASSERSGSLSVPAFSQDKSLAIIYNAGLQQLSFGKSVLASRCFQEAAALYYNRPLLWLRLAECCIVALEMGLLENTSTTSREVKVTVVGEGAWRRVVLPVGSLNPTVVNGLKLDESEGDVQIPDKSENWFMSGKPRELSLSFAIQCLQIAICLFDRGDAKAAEAAAEAAVAAAEVKDGDDSQSSKGGGGTPTGEGRDSKGLLAAASAIEEQKKQETAALRMWALAAISHCQIGVGHPLRALRSAEELLRQPSCARPYLLLGHVYAAEALCQLGRPQEALDHLSTCLNETTAEPTNAGTEDESQLKWKSGDNSEASGDGEDSAAYTVGALGDAVSVARLTGTSARASLYTNLAAVYAMQGNLQEAQRLAQLALTMTPTNPTAMLAAVFVELKLERMETALALLKQYRHLCVVSSSKGLSQHD</sequence>
<feature type="repeat" description="TPR" evidence="2">
    <location>
        <begin position="775"/>
        <end position="808"/>
    </location>
</feature>
<comment type="caution">
    <text evidence="4">The sequence shown here is derived from an EMBL/GenBank/DDBJ whole genome shotgun (WGS) entry which is preliminary data.</text>
</comment>
<dbReference type="EMBL" id="CM026428">
    <property type="protein sequence ID" value="KAG0567960.1"/>
    <property type="molecule type" value="Genomic_DNA"/>
</dbReference>
<proteinExistence type="inferred from homology"/>
<feature type="region of interest" description="Disordered" evidence="3">
    <location>
        <begin position="1"/>
        <end position="47"/>
    </location>
</feature>
<evidence type="ECO:0000256" key="2">
    <source>
        <dbReference type="PROSITE-ProRule" id="PRU00339"/>
    </source>
</evidence>
<dbReference type="GO" id="GO:0030014">
    <property type="term" value="C:CCR4-NOT complex"/>
    <property type="evidence" value="ECO:0007669"/>
    <property type="project" value="InterPro"/>
</dbReference>
<dbReference type="SMART" id="SM00028">
    <property type="entry name" value="TPR"/>
    <property type="match status" value="5"/>
</dbReference>
<feature type="compositionally biased region" description="Low complexity" evidence="3">
    <location>
        <begin position="136"/>
        <end position="147"/>
    </location>
</feature>
<evidence type="ECO:0000256" key="1">
    <source>
        <dbReference type="ARBA" id="ARBA00010080"/>
    </source>
</evidence>
<dbReference type="Gene3D" id="1.25.40.10">
    <property type="entry name" value="Tetratricopeptide repeat domain"/>
    <property type="match status" value="2"/>
</dbReference>
<protein>
    <recommendedName>
        <fullName evidence="6">CCR4-NOT transcription complex subunit 10</fullName>
    </recommendedName>
</protein>
<evidence type="ECO:0000313" key="4">
    <source>
        <dbReference type="EMBL" id="KAG0567960.1"/>
    </source>
</evidence>
<dbReference type="PROSITE" id="PS50005">
    <property type="entry name" value="TPR"/>
    <property type="match status" value="1"/>
</dbReference>
<evidence type="ECO:0000313" key="5">
    <source>
        <dbReference type="Proteomes" id="UP000822688"/>
    </source>
</evidence>
<dbReference type="PANTHER" id="PTHR12979:SF5">
    <property type="entry name" value="CCR4-NOT TRANSCRIPTION COMPLEX SUBUNIT 10"/>
    <property type="match status" value="1"/>
</dbReference>